<dbReference type="Proteomes" id="UP001465153">
    <property type="component" value="Unassembled WGS sequence"/>
</dbReference>
<dbReference type="EMBL" id="BAABWN010000016">
    <property type="protein sequence ID" value="GAA6169915.1"/>
    <property type="molecule type" value="Genomic_DNA"/>
</dbReference>
<comment type="caution">
    <text evidence="2">The sequence shown here is derived from an EMBL/GenBank/DDBJ whole genome shotgun (WGS) entry which is preliminary data.</text>
</comment>
<dbReference type="InterPro" id="IPR024402">
    <property type="entry name" value="DUF2726"/>
</dbReference>
<proteinExistence type="predicted"/>
<evidence type="ECO:0000259" key="1">
    <source>
        <dbReference type="Pfam" id="PF10881"/>
    </source>
</evidence>
<keyword evidence="3" id="KW-1185">Reference proteome</keyword>
<dbReference type="RefSeq" id="WP_353304306.1">
    <property type="nucleotide sequence ID" value="NZ_BAABWN010000016.1"/>
</dbReference>
<evidence type="ECO:0000313" key="3">
    <source>
        <dbReference type="Proteomes" id="UP001465153"/>
    </source>
</evidence>
<dbReference type="Pfam" id="PF10881">
    <property type="entry name" value="DUF2726"/>
    <property type="match status" value="1"/>
</dbReference>
<feature type="domain" description="DUF2726" evidence="1">
    <location>
        <begin position="63"/>
        <end position="175"/>
    </location>
</feature>
<protein>
    <recommendedName>
        <fullName evidence="1">DUF2726 domain-containing protein</fullName>
    </recommendedName>
</protein>
<sequence length="190" mass="21632">MEFYILFGVIVAGCIFLVLTNRKNQEELNSIKVKLSANEKSVSEDPVIEKTPAAVVHEKKMFLATENEKKLYFALQKVLNNKYIVHCQVPLISVVVPVESKNNCRSWAKRVDFVVTDKATKILAVIELDDSSHNSEKAQKRDLYVNEALKGHHPLIRLNTEKFYDPKIIAKKLYEEAGIESTYCYGKVSV</sequence>
<gene>
    <name evidence="2" type="ORF">NBRC116591_37270</name>
</gene>
<reference evidence="2 3" key="1">
    <citation type="submission" date="2024-04" db="EMBL/GenBank/DDBJ databases">
        <title>Draft genome sequence of Sessilibacter corallicola NBRC 116591.</title>
        <authorList>
            <person name="Miyakawa T."/>
            <person name="Kusuya Y."/>
            <person name="Miura T."/>
        </authorList>
    </citation>
    <scope>NUCLEOTIDE SEQUENCE [LARGE SCALE GENOMIC DNA]</scope>
    <source>
        <strain evidence="2 3">KU-00831-HH</strain>
    </source>
</reference>
<name>A0ABQ0AE37_9GAMM</name>
<evidence type="ECO:0000313" key="2">
    <source>
        <dbReference type="EMBL" id="GAA6169915.1"/>
    </source>
</evidence>
<accession>A0ABQ0AE37</accession>
<organism evidence="2 3">
    <name type="scientific">Sessilibacter corallicola</name>
    <dbReference type="NCBI Taxonomy" id="2904075"/>
    <lineage>
        <taxon>Bacteria</taxon>
        <taxon>Pseudomonadati</taxon>
        <taxon>Pseudomonadota</taxon>
        <taxon>Gammaproteobacteria</taxon>
        <taxon>Cellvibrionales</taxon>
        <taxon>Cellvibrionaceae</taxon>
        <taxon>Sessilibacter</taxon>
    </lineage>
</organism>